<dbReference type="InterPro" id="IPR037284">
    <property type="entry name" value="SUF_FeS_clus_asmbl_SufBD_sf"/>
</dbReference>
<dbReference type="SUPFAM" id="SSF101960">
    <property type="entry name" value="Stabilizer of iron transporter SufD"/>
    <property type="match status" value="1"/>
</dbReference>
<keyword evidence="3" id="KW-1185">Reference proteome</keyword>
<protein>
    <submittedName>
        <fullName evidence="2">Fe-S cluster assembly protein SufD</fullName>
    </submittedName>
</protein>
<dbReference type="Pfam" id="PF01458">
    <property type="entry name" value="SUFBD_core"/>
    <property type="match status" value="1"/>
</dbReference>
<organism evidence="2 3">
    <name type="scientific">Amphiplicatus metriothermophilus</name>
    <dbReference type="NCBI Taxonomy" id="1519374"/>
    <lineage>
        <taxon>Bacteria</taxon>
        <taxon>Pseudomonadati</taxon>
        <taxon>Pseudomonadota</taxon>
        <taxon>Alphaproteobacteria</taxon>
        <taxon>Parvularculales</taxon>
        <taxon>Parvularculaceae</taxon>
        <taxon>Amphiplicatus</taxon>
    </lineage>
</organism>
<evidence type="ECO:0000313" key="3">
    <source>
        <dbReference type="Proteomes" id="UP000198346"/>
    </source>
</evidence>
<name>A0A239PSI2_9PROT</name>
<reference evidence="2 3" key="1">
    <citation type="submission" date="2017-07" db="EMBL/GenBank/DDBJ databases">
        <authorList>
            <person name="Sun Z.S."/>
            <person name="Albrecht U."/>
            <person name="Echele G."/>
            <person name="Lee C.C."/>
        </authorList>
    </citation>
    <scope>NUCLEOTIDE SEQUENCE [LARGE SCALE GENOMIC DNA]</scope>
    <source>
        <strain evidence="2 3">CGMCC 1.12710</strain>
    </source>
</reference>
<dbReference type="NCBIfam" id="TIGR01981">
    <property type="entry name" value="sufD"/>
    <property type="match status" value="1"/>
</dbReference>
<gene>
    <name evidence="2" type="ORF">SAMN06297382_1652</name>
</gene>
<dbReference type="OrthoDB" id="9768262at2"/>
<dbReference type="GO" id="GO:0016226">
    <property type="term" value="P:iron-sulfur cluster assembly"/>
    <property type="evidence" value="ECO:0007669"/>
    <property type="project" value="InterPro"/>
</dbReference>
<feature type="domain" description="SUF system FeS cluster assembly SufBD core" evidence="1">
    <location>
        <begin position="154"/>
        <end position="379"/>
    </location>
</feature>
<sequence>MSASLLINPTAMEAGLMAAAKARAAGPGQAAALKAFARTGLPHRRMEGWKWTDLRQALRAELPPADGEAAVIAPSSFSGVDAFEITIMNGAAEWPDDAPEGLSVRLVEGGGPAPAVARDHPTGNLAVAMCDRIVELRIGKTVARPIHLRRIAGGGASHSRVAVIVEEGAGATLIESYDGAGRYFANSLTEIDLGRGARLTRDILQDGSDDGVEAALCAGALAEGAAFHQLALLLGGKTVRMETRLALEGAQAEVDFRGASILSGARHADLTTHVAHHAPGSTTRQLHKSVLRERARGVFQGKFLVARGAQKTDAQMQARALLLSEAAEVDHKPELEIYADDVQCAHGAAAGALDADALFYMRQRGLDEKTARALLVEAFLGEIFDRPERVNIAEILRRRMRCWLESAP</sequence>
<evidence type="ECO:0000259" key="1">
    <source>
        <dbReference type="Pfam" id="PF01458"/>
    </source>
</evidence>
<evidence type="ECO:0000313" key="2">
    <source>
        <dbReference type="EMBL" id="SNT73254.1"/>
    </source>
</evidence>
<dbReference type="Proteomes" id="UP000198346">
    <property type="component" value="Unassembled WGS sequence"/>
</dbReference>
<proteinExistence type="predicted"/>
<dbReference type="PANTHER" id="PTHR43575">
    <property type="entry name" value="PROTEIN ABCI7, CHLOROPLASTIC"/>
    <property type="match status" value="1"/>
</dbReference>
<dbReference type="EMBL" id="FZQA01000003">
    <property type="protein sequence ID" value="SNT73254.1"/>
    <property type="molecule type" value="Genomic_DNA"/>
</dbReference>
<dbReference type="RefSeq" id="WP_089412134.1">
    <property type="nucleotide sequence ID" value="NZ_FZQA01000003.1"/>
</dbReference>
<dbReference type="InterPro" id="IPR011542">
    <property type="entry name" value="SUF_FeS_clus_asmbl_SufD"/>
</dbReference>
<dbReference type="InterPro" id="IPR000825">
    <property type="entry name" value="SUF_FeS_clus_asmbl_SufBD_core"/>
</dbReference>
<dbReference type="AlphaFoldDB" id="A0A239PSI2"/>
<dbReference type="PANTHER" id="PTHR43575:SF1">
    <property type="entry name" value="PROTEIN ABCI7, CHLOROPLASTIC"/>
    <property type="match status" value="1"/>
</dbReference>
<accession>A0A239PSI2</accession>
<dbReference type="InterPro" id="IPR055346">
    <property type="entry name" value="Fe-S_cluster_assembly_SufBD"/>
</dbReference>